<comment type="caution">
    <text evidence="2">The sequence shown here is derived from an EMBL/GenBank/DDBJ whole genome shotgun (WGS) entry which is preliminary data.</text>
</comment>
<dbReference type="RefSeq" id="WP_133604965.1">
    <property type="nucleotide sequence ID" value="NZ_JAUFPJ010000003.1"/>
</dbReference>
<keyword evidence="1" id="KW-0472">Membrane</keyword>
<name>A0A4R6MV86_9BURK</name>
<accession>A0A4R6MV86</accession>
<feature type="transmembrane region" description="Helical" evidence="1">
    <location>
        <begin position="29"/>
        <end position="48"/>
    </location>
</feature>
<feature type="transmembrane region" description="Helical" evidence="1">
    <location>
        <begin position="301"/>
        <end position="322"/>
    </location>
</feature>
<dbReference type="EMBL" id="SNXE01000009">
    <property type="protein sequence ID" value="TDP06349.1"/>
    <property type="molecule type" value="Genomic_DNA"/>
</dbReference>
<keyword evidence="1" id="KW-0812">Transmembrane</keyword>
<dbReference type="Pfam" id="PF05940">
    <property type="entry name" value="NnrS"/>
    <property type="match status" value="1"/>
</dbReference>
<feature type="transmembrane region" description="Helical" evidence="1">
    <location>
        <begin position="148"/>
        <end position="170"/>
    </location>
</feature>
<keyword evidence="3" id="KW-1185">Reference proteome</keyword>
<feature type="transmembrane region" description="Helical" evidence="1">
    <location>
        <begin position="182"/>
        <end position="202"/>
    </location>
</feature>
<feature type="transmembrane region" description="Helical" evidence="1">
    <location>
        <begin position="68"/>
        <end position="87"/>
    </location>
</feature>
<evidence type="ECO:0000256" key="1">
    <source>
        <dbReference type="SAM" id="Phobius"/>
    </source>
</evidence>
<protein>
    <submittedName>
        <fullName evidence="2">Uncharacterized protein involved in response to NO</fullName>
    </submittedName>
</protein>
<organism evidence="2 3">
    <name type="scientific">Roseateles asaccharophilus</name>
    <dbReference type="NCBI Taxonomy" id="582607"/>
    <lineage>
        <taxon>Bacteria</taxon>
        <taxon>Pseudomonadati</taxon>
        <taxon>Pseudomonadota</taxon>
        <taxon>Betaproteobacteria</taxon>
        <taxon>Burkholderiales</taxon>
        <taxon>Sphaerotilaceae</taxon>
        <taxon>Roseateles</taxon>
    </lineage>
</organism>
<keyword evidence="1" id="KW-1133">Transmembrane helix</keyword>
<feature type="transmembrane region" description="Helical" evidence="1">
    <location>
        <begin position="367"/>
        <end position="385"/>
    </location>
</feature>
<evidence type="ECO:0000313" key="3">
    <source>
        <dbReference type="Proteomes" id="UP000295357"/>
    </source>
</evidence>
<dbReference type="AlphaFoldDB" id="A0A4R6MV86"/>
<feature type="transmembrane region" description="Helical" evidence="1">
    <location>
        <begin position="118"/>
        <end position="136"/>
    </location>
</feature>
<dbReference type="Proteomes" id="UP000295357">
    <property type="component" value="Unassembled WGS sequence"/>
</dbReference>
<evidence type="ECO:0000313" key="2">
    <source>
        <dbReference type="EMBL" id="TDP06349.1"/>
    </source>
</evidence>
<feature type="transmembrane region" description="Helical" evidence="1">
    <location>
        <begin position="245"/>
        <end position="262"/>
    </location>
</feature>
<dbReference type="OrthoDB" id="9770040at2"/>
<reference evidence="2 3" key="1">
    <citation type="submission" date="2019-03" db="EMBL/GenBank/DDBJ databases">
        <title>Genomic Encyclopedia of Type Strains, Phase IV (KMG-IV): sequencing the most valuable type-strain genomes for metagenomic binning, comparative biology and taxonomic classification.</title>
        <authorList>
            <person name="Goeker M."/>
        </authorList>
    </citation>
    <scope>NUCLEOTIDE SEQUENCE [LARGE SCALE GENOMIC DNA]</scope>
    <source>
        <strain evidence="2 3">DSM 25082</strain>
    </source>
</reference>
<gene>
    <name evidence="2" type="ORF">DFR39_10922</name>
</gene>
<proteinExistence type="predicted"/>
<feature type="transmembrane region" description="Helical" evidence="1">
    <location>
        <begin position="222"/>
        <end position="239"/>
    </location>
</feature>
<dbReference type="InterPro" id="IPR010266">
    <property type="entry name" value="NnrS"/>
</dbReference>
<feature type="transmembrane region" description="Helical" evidence="1">
    <location>
        <begin position="343"/>
        <end position="361"/>
    </location>
</feature>
<feature type="transmembrane region" description="Helical" evidence="1">
    <location>
        <begin position="274"/>
        <end position="295"/>
    </location>
</feature>
<sequence>MSSVFIPLQEPRPVRRGGFALWQLGFRPFYLLAAAFAALSVPLWALQFSGALGQAWLKGAAWHGHEMVFGYALAVIIGFLFTAGRNWSGEPTPTGRPLMALAALWLLARVLVLSPWAWASLVVNMAVPWLAAWGLWRALHAGGNSRNYFFVGLLLAMGVATGVLHLHLMGQLPLPAALSHGLGLPLALDFVLFMIAVMAGRVVPMFSNNGVPRMQARRDPRVEKAALGSVLALLALDALGVRGPLLAAALLVALLAHLWRWLLWQPWKTLRNALVWVLHAAYLWLPVHLGLRAAAEMGWMAVGPATHALTLGVIGMITVGMITRTALGHTGRPLRAGPFEQGAFLAMLGAALVRVLLPLLWPAGLMAAVQLSALLWTLAFSLYLWRYAPILLRPRADGQPG</sequence>